<sequence>MTEEQDKILKSWKADKGKDKGMVESNYRSLCSSLFGNGIGVPTNIPEYKINPESARLGERNEEYFMRCRVAAQPGSTAGFPQQPSPSPHQYHLKNPLSLDEPPQPNDWTVQKTAHDQDSGYGSKPSTETAPLANNGAYNNPNWRYDPSWYHPNDNEVAYTTFFDEMLNYPPSVDIETGDQSWELGNSDGQVS</sequence>
<gene>
    <name evidence="2" type="ORF">FHL15_003452</name>
</gene>
<evidence type="ECO:0000313" key="3">
    <source>
        <dbReference type="Proteomes" id="UP000319160"/>
    </source>
</evidence>
<dbReference type="OrthoDB" id="4761270at2759"/>
<feature type="region of interest" description="Disordered" evidence="1">
    <location>
        <begin position="74"/>
        <end position="135"/>
    </location>
</feature>
<evidence type="ECO:0000313" key="2">
    <source>
        <dbReference type="EMBL" id="TRX95494.1"/>
    </source>
</evidence>
<dbReference type="AlphaFoldDB" id="A0A553I5Q8"/>
<proteinExistence type="predicted"/>
<dbReference type="Proteomes" id="UP000319160">
    <property type="component" value="Unassembled WGS sequence"/>
</dbReference>
<evidence type="ECO:0000256" key="1">
    <source>
        <dbReference type="SAM" id="MobiDB-lite"/>
    </source>
</evidence>
<comment type="caution">
    <text evidence="2">The sequence shown here is derived from an EMBL/GenBank/DDBJ whole genome shotgun (WGS) entry which is preliminary data.</text>
</comment>
<name>A0A553I5Q8_9PEZI</name>
<keyword evidence="3" id="KW-1185">Reference proteome</keyword>
<reference evidence="3" key="1">
    <citation type="submission" date="2019-06" db="EMBL/GenBank/DDBJ databases">
        <title>Draft genome sequence of the griseofulvin-producing fungus Xylaria cubensis strain G536.</title>
        <authorList>
            <person name="Mead M.E."/>
            <person name="Raja H.A."/>
            <person name="Steenwyk J.L."/>
            <person name="Knowles S.L."/>
            <person name="Oberlies N.H."/>
            <person name="Rokas A."/>
        </authorList>
    </citation>
    <scope>NUCLEOTIDE SEQUENCE [LARGE SCALE GENOMIC DNA]</scope>
    <source>
        <strain evidence="3">G536</strain>
    </source>
</reference>
<feature type="region of interest" description="Disordered" evidence="1">
    <location>
        <begin position="1"/>
        <end position="21"/>
    </location>
</feature>
<protein>
    <submittedName>
        <fullName evidence="2">Uncharacterized protein</fullName>
    </submittedName>
</protein>
<accession>A0A553I5Q8</accession>
<organism evidence="2 3">
    <name type="scientific">Xylaria flabelliformis</name>
    <dbReference type="NCBI Taxonomy" id="2512241"/>
    <lineage>
        <taxon>Eukaryota</taxon>
        <taxon>Fungi</taxon>
        <taxon>Dikarya</taxon>
        <taxon>Ascomycota</taxon>
        <taxon>Pezizomycotina</taxon>
        <taxon>Sordariomycetes</taxon>
        <taxon>Xylariomycetidae</taxon>
        <taxon>Xylariales</taxon>
        <taxon>Xylariaceae</taxon>
        <taxon>Xylaria</taxon>
    </lineage>
</organism>
<dbReference type="EMBL" id="VFLP01000015">
    <property type="protein sequence ID" value="TRX95494.1"/>
    <property type="molecule type" value="Genomic_DNA"/>
</dbReference>